<evidence type="ECO:0000256" key="8">
    <source>
        <dbReference type="RuleBase" id="RU366003"/>
    </source>
</evidence>
<dbReference type="UniPathway" id="UPA00031">
    <property type="reaction ID" value="UER00013"/>
</dbReference>
<comment type="similarity">
    <text evidence="2 8">Belongs to the PHP hydrolase family. HisK subfamily.</text>
</comment>
<dbReference type="GO" id="GO:0000105">
    <property type="term" value="P:L-histidine biosynthetic process"/>
    <property type="evidence" value="ECO:0007669"/>
    <property type="project" value="UniProtKB-UniRule"/>
</dbReference>
<feature type="domain" description="PHP" evidence="9">
    <location>
        <begin position="4"/>
        <end position="228"/>
    </location>
</feature>
<keyword evidence="5 8" id="KW-0378">Hydrolase</keyword>
<dbReference type="InterPro" id="IPR016195">
    <property type="entry name" value="Pol/histidinol_Pase-like"/>
</dbReference>
<dbReference type="PhylomeDB" id="A0A061BI13"/>
<protein>
    <recommendedName>
        <fullName evidence="3 8">Histidinol-phosphatase</fullName>
        <shortName evidence="8">HolPase</shortName>
        <ecNumber evidence="3 8">3.1.3.15</ecNumber>
    </recommendedName>
</protein>
<dbReference type="OrthoDB" id="5957391at2759"/>
<reference evidence="10" key="1">
    <citation type="journal article" date="2014" name="Genome Announc.">
        <title>Genome sequence of the yeast Cyberlindnera fabianii (Hansenula fabianii).</title>
        <authorList>
            <person name="Freel K.C."/>
            <person name="Sarilar V."/>
            <person name="Neuveglise C."/>
            <person name="Devillers H."/>
            <person name="Friedrich A."/>
            <person name="Schacherer J."/>
        </authorList>
    </citation>
    <scope>NUCLEOTIDE SEQUENCE</scope>
    <source>
        <strain evidence="10">YJS4271</strain>
    </source>
</reference>
<dbReference type="CDD" id="cd12110">
    <property type="entry name" value="PHP_HisPPase_Hisj_like"/>
    <property type="match status" value="1"/>
</dbReference>
<dbReference type="InterPro" id="IPR010140">
    <property type="entry name" value="Histidinol_P_phosphatase_HisJ"/>
</dbReference>
<dbReference type="PANTHER" id="PTHR21039">
    <property type="entry name" value="HISTIDINOL PHOSPHATASE-RELATED"/>
    <property type="match status" value="1"/>
</dbReference>
<dbReference type="GO" id="GO:0004401">
    <property type="term" value="F:histidinol-phosphatase activity"/>
    <property type="evidence" value="ECO:0007669"/>
    <property type="project" value="UniProtKB-UniRule"/>
</dbReference>
<keyword evidence="6 8" id="KW-0368">Histidine biosynthesis</keyword>
<sequence length="323" mass="37529">MHSHHSHSGDYVAHASDTLETITARAVEMGFDIFCLTEHMPRLDSHYIYPEETERDYTITSLESNFDKFYAHANELQKRRRDEGCKTKFLVGMEVEGIDTAHIEYAKQIREEKVIDMCVGSVHFVRGVAIDMSREMLEETRDLCGGWKELFSEYFDVQWEVLTTLKPEVVGHFDLIRLFMAEKDVDPVTGKTFKELSIEKDWPDIWAKIQKNLEFVRSYGGLIELNSAAIRKSWSTPYPALDVADAVKRYCDGRFCFSDDSHAIAQVGLNYHKVLKYIDEDLKLDNIYYLDIHWDGERKTVSVESLPIVEVKKAKFWDQYPSL</sequence>
<evidence type="ECO:0000259" key="9">
    <source>
        <dbReference type="Pfam" id="PF02811"/>
    </source>
</evidence>
<evidence type="ECO:0000256" key="1">
    <source>
        <dbReference type="ARBA" id="ARBA00004970"/>
    </source>
</evidence>
<name>A0A061BI13_CYBFA</name>
<accession>A0A061BI13</accession>
<dbReference type="AlphaFoldDB" id="A0A061BI13"/>
<evidence type="ECO:0000256" key="2">
    <source>
        <dbReference type="ARBA" id="ARBA00009152"/>
    </source>
</evidence>
<dbReference type="Pfam" id="PF02811">
    <property type="entry name" value="PHP"/>
    <property type="match status" value="1"/>
</dbReference>
<dbReference type="VEuPathDB" id="FungiDB:BON22_2802"/>
<dbReference type="SUPFAM" id="SSF89550">
    <property type="entry name" value="PHP domain-like"/>
    <property type="match status" value="1"/>
</dbReference>
<gene>
    <name evidence="10" type="ORF">CYFA0S_24e01222g</name>
</gene>
<dbReference type="GO" id="GO:0005737">
    <property type="term" value="C:cytoplasm"/>
    <property type="evidence" value="ECO:0007669"/>
    <property type="project" value="TreeGrafter"/>
</dbReference>
<evidence type="ECO:0000256" key="4">
    <source>
        <dbReference type="ARBA" id="ARBA00022605"/>
    </source>
</evidence>
<evidence type="ECO:0000256" key="6">
    <source>
        <dbReference type="ARBA" id="ARBA00023102"/>
    </source>
</evidence>
<dbReference type="InterPro" id="IPR004013">
    <property type="entry name" value="PHP_dom"/>
</dbReference>
<dbReference type="EMBL" id="LK052909">
    <property type="protein sequence ID" value="CDR46617.1"/>
    <property type="molecule type" value="Genomic_DNA"/>
</dbReference>
<dbReference type="Gene3D" id="3.20.20.140">
    <property type="entry name" value="Metal-dependent hydrolases"/>
    <property type="match status" value="1"/>
</dbReference>
<evidence type="ECO:0000256" key="7">
    <source>
        <dbReference type="ARBA" id="ARBA00049158"/>
    </source>
</evidence>
<dbReference type="PANTHER" id="PTHR21039:SF0">
    <property type="entry name" value="HISTIDINOL-PHOSPHATASE"/>
    <property type="match status" value="1"/>
</dbReference>
<comment type="catalytic activity">
    <reaction evidence="7 8">
        <text>L-histidinol phosphate + H2O = L-histidinol + phosphate</text>
        <dbReference type="Rhea" id="RHEA:14465"/>
        <dbReference type="ChEBI" id="CHEBI:15377"/>
        <dbReference type="ChEBI" id="CHEBI:43474"/>
        <dbReference type="ChEBI" id="CHEBI:57699"/>
        <dbReference type="ChEBI" id="CHEBI:57980"/>
        <dbReference type="EC" id="3.1.3.15"/>
    </reaction>
</comment>
<proteinExistence type="inferred from homology"/>
<dbReference type="NCBIfam" id="TIGR01856">
    <property type="entry name" value="hisJ_fam"/>
    <property type="match status" value="1"/>
</dbReference>
<dbReference type="EC" id="3.1.3.15" evidence="3 8"/>
<comment type="pathway">
    <text evidence="1 8">Amino-acid biosynthesis; L-histidine biosynthesis; L-histidine from 5-phospho-alpha-D-ribose 1-diphosphate: step 8/9.</text>
</comment>
<organism evidence="10">
    <name type="scientific">Cyberlindnera fabianii</name>
    <name type="common">Yeast</name>
    <name type="synonym">Hansenula fabianii</name>
    <dbReference type="NCBI Taxonomy" id="36022"/>
    <lineage>
        <taxon>Eukaryota</taxon>
        <taxon>Fungi</taxon>
        <taxon>Dikarya</taxon>
        <taxon>Ascomycota</taxon>
        <taxon>Saccharomycotina</taxon>
        <taxon>Saccharomycetes</taxon>
        <taxon>Phaffomycetales</taxon>
        <taxon>Phaffomycetaceae</taxon>
        <taxon>Cyberlindnera</taxon>
    </lineage>
</organism>
<keyword evidence="4 8" id="KW-0028">Amino-acid biosynthesis</keyword>
<evidence type="ECO:0000313" key="10">
    <source>
        <dbReference type="EMBL" id="CDR46617.1"/>
    </source>
</evidence>
<evidence type="ECO:0000256" key="3">
    <source>
        <dbReference type="ARBA" id="ARBA00013085"/>
    </source>
</evidence>
<evidence type="ECO:0000256" key="5">
    <source>
        <dbReference type="ARBA" id="ARBA00022801"/>
    </source>
</evidence>